<reference evidence="1 2" key="1">
    <citation type="submission" date="2018-06" db="EMBL/GenBank/DDBJ databases">
        <title>Genome analysis of cellulolytic fungus Trichoderma lentiforme CFAM-422.</title>
        <authorList>
            <person name="Steindorff A.S."/>
            <person name="Formighieri E.F."/>
            <person name="Midorikawa G.E.O."/>
            <person name="Tamietti M.S."/>
            <person name="Ramos E.Z."/>
            <person name="Silva A.S."/>
            <person name="Bon E.P.S."/>
            <person name="Mendes T.D."/>
            <person name="Damaso M.C.T."/>
            <person name="Favaro L.C.L."/>
        </authorList>
    </citation>
    <scope>NUCLEOTIDE SEQUENCE [LARGE SCALE GENOMIC DNA]</scope>
    <source>
        <strain evidence="1 2">CFAM-422</strain>
    </source>
</reference>
<gene>
    <name evidence="1" type="ORF">CFAM422_000490</name>
</gene>
<organism evidence="1 2">
    <name type="scientific">Trichoderma lentiforme</name>
    <dbReference type="NCBI Taxonomy" id="1567552"/>
    <lineage>
        <taxon>Eukaryota</taxon>
        <taxon>Fungi</taxon>
        <taxon>Dikarya</taxon>
        <taxon>Ascomycota</taxon>
        <taxon>Pezizomycotina</taxon>
        <taxon>Sordariomycetes</taxon>
        <taxon>Hypocreomycetidae</taxon>
        <taxon>Hypocreales</taxon>
        <taxon>Hypocreaceae</taxon>
        <taxon>Trichoderma</taxon>
    </lineage>
</organism>
<sequence>MARDVHCRDLFISSRFLAAKQKWALQSLNQAVVAGYPMPFSGIATSLQAITGLKGNALQRAGSLKQAASCNRGAQFCSLGSSSLGRLHVTKHEPGL</sequence>
<proteinExistence type="predicted"/>
<comment type="caution">
    <text evidence="1">The sequence shown here is derived from an EMBL/GenBank/DDBJ whole genome shotgun (WGS) entry which is preliminary data.</text>
</comment>
<protein>
    <submittedName>
        <fullName evidence="1">Uncharacterized protein</fullName>
    </submittedName>
</protein>
<accession>A0A9P4XQH1</accession>
<name>A0A9P4XQH1_9HYPO</name>
<dbReference type="EMBL" id="QLNT01000001">
    <property type="protein sequence ID" value="KAF3076948.1"/>
    <property type="molecule type" value="Genomic_DNA"/>
</dbReference>
<evidence type="ECO:0000313" key="1">
    <source>
        <dbReference type="EMBL" id="KAF3076948.1"/>
    </source>
</evidence>
<dbReference type="AlphaFoldDB" id="A0A9P4XQH1"/>
<dbReference type="Proteomes" id="UP000801864">
    <property type="component" value="Unassembled WGS sequence"/>
</dbReference>
<evidence type="ECO:0000313" key="2">
    <source>
        <dbReference type="Proteomes" id="UP000801864"/>
    </source>
</evidence>
<keyword evidence="2" id="KW-1185">Reference proteome</keyword>